<dbReference type="PROSITE" id="PS50086">
    <property type="entry name" value="TBC_RABGAP"/>
    <property type="match status" value="1"/>
</dbReference>
<accession>A0A4P9XZ10</accession>
<evidence type="ECO:0000313" key="3">
    <source>
        <dbReference type="Proteomes" id="UP000267251"/>
    </source>
</evidence>
<keyword evidence="3" id="KW-1185">Reference proteome</keyword>
<organism evidence="2 3">
    <name type="scientific">Piptocephalis cylindrospora</name>
    <dbReference type="NCBI Taxonomy" id="1907219"/>
    <lineage>
        <taxon>Eukaryota</taxon>
        <taxon>Fungi</taxon>
        <taxon>Fungi incertae sedis</taxon>
        <taxon>Zoopagomycota</taxon>
        <taxon>Zoopagomycotina</taxon>
        <taxon>Zoopagomycetes</taxon>
        <taxon>Zoopagales</taxon>
        <taxon>Piptocephalidaceae</taxon>
        <taxon>Piptocephalis</taxon>
    </lineage>
</organism>
<dbReference type="EMBL" id="KZ988711">
    <property type="protein sequence ID" value="RKP11696.1"/>
    <property type="molecule type" value="Genomic_DNA"/>
</dbReference>
<dbReference type="Proteomes" id="UP000267251">
    <property type="component" value="Unassembled WGS sequence"/>
</dbReference>
<dbReference type="GO" id="GO:0031267">
    <property type="term" value="F:small GTPase binding"/>
    <property type="evidence" value="ECO:0007669"/>
    <property type="project" value="TreeGrafter"/>
</dbReference>
<dbReference type="GO" id="GO:0005096">
    <property type="term" value="F:GTPase activator activity"/>
    <property type="evidence" value="ECO:0007669"/>
    <property type="project" value="TreeGrafter"/>
</dbReference>
<dbReference type="InterPro" id="IPR050302">
    <property type="entry name" value="Rab_GAP_TBC_domain"/>
</dbReference>
<reference evidence="3" key="1">
    <citation type="journal article" date="2018" name="Nat. Microbiol.">
        <title>Leveraging single-cell genomics to expand the fungal tree of life.</title>
        <authorList>
            <person name="Ahrendt S.R."/>
            <person name="Quandt C.A."/>
            <person name="Ciobanu D."/>
            <person name="Clum A."/>
            <person name="Salamov A."/>
            <person name="Andreopoulos B."/>
            <person name="Cheng J.F."/>
            <person name="Woyke T."/>
            <person name="Pelin A."/>
            <person name="Henrissat B."/>
            <person name="Reynolds N.K."/>
            <person name="Benny G.L."/>
            <person name="Smith M.E."/>
            <person name="James T.Y."/>
            <person name="Grigoriev I.V."/>
        </authorList>
    </citation>
    <scope>NUCLEOTIDE SEQUENCE [LARGE SCALE GENOMIC DNA]</scope>
</reference>
<evidence type="ECO:0000259" key="1">
    <source>
        <dbReference type="PROSITE" id="PS50086"/>
    </source>
</evidence>
<dbReference type="OrthoDB" id="294251at2759"/>
<dbReference type="SMART" id="SM00164">
    <property type="entry name" value="TBC"/>
    <property type="match status" value="1"/>
</dbReference>
<feature type="domain" description="Rab-GAP TBC" evidence="1">
    <location>
        <begin position="1"/>
        <end position="149"/>
    </location>
</feature>
<gene>
    <name evidence="2" type="ORF">BJ684DRAFT_12587</name>
</gene>
<dbReference type="Gene3D" id="1.10.8.270">
    <property type="entry name" value="putative rabgap domain of human tbc1 domain family member 14 like domains"/>
    <property type="match status" value="1"/>
</dbReference>
<proteinExistence type="predicted"/>
<name>A0A4P9XZ10_9FUNG</name>
<protein>
    <submittedName>
        <fullName evidence="2">Rab-GTPase-TBC domain-containing protein</fullName>
    </submittedName>
</protein>
<dbReference type="PANTHER" id="PTHR47219:SF9">
    <property type="entry name" value="GTPASE ACTIVATING PROTEIN AND CENTROSOME-ASSOCIATED, ISOFORM B"/>
    <property type="match status" value="1"/>
</dbReference>
<evidence type="ECO:0000313" key="2">
    <source>
        <dbReference type="EMBL" id="RKP11696.1"/>
    </source>
</evidence>
<dbReference type="InterPro" id="IPR000195">
    <property type="entry name" value="Rab-GAP-TBC_dom"/>
</dbReference>
<dbReference type="AlphaFoldDB" id="A0A4P9XZ10"/>
<dbReference type="Gene3D" id="1.10.472.80">
    <property type="entry name" value="Ypt/Rab-GAP domain of gyp1p, domain 3"/>
    <property type="match status" value="1"/>
</dbReference>
<sequence>QIDMDVERTLRANILFRPPYGPGQRAMFHTLRTLSLVDKELGYCQGMSTIAAILLLYFPGDTAYVMMRNLLAQPGFRGLFLPGFPGLLEAFHVQEEILSTFHPRLHAHLKRIDLVTMMYATRWYCTLYAGGCLAFPTVLRIWDVMMLKGPDALIGTAVALLLYHEQALLSSSFEEALTLLNGMMSRVKEETLLSLIHKTMEDKRMSSVMTRAHQSWREKQVVPE</sequence>
<dbReference type="Pfam" id="PF00566">
    <property type="entry name" value="RabGAP-TBC"/>
    <property type="match status" value="1"/>
</dbReference>
<dbReference type="SUPFAM" id="SSF47923">
    <property type="entry name" value="Ypt/Rab-GAP domain of gyp1p"/>
    <property type="match status" value="2"/>
</dbReference>
<dbReference type="PANTHER" id="PTHR47219">
    <property type="entry name" value="RAB GTPASE-ACTIVATING PROTEIN 1-LIKE"/>
    <property type="match status" value="1"/>
</dbReference>
<dbReference type="InterPro" id="IPR035969">
    <property type="entry name" value="Rab-GAP_TBC_sf"/>
</dbReference>
<feature type="non-terminal residue" evidence="2">
    <location>
        <position position="1"/>
    </location>
</feature>